<dbReference type="AlphaFoldDB" id="A0A091B062"/>
<evidence type="ECO:0008006" key="4">
    <source>
        <dbReference type="Google" id="ProtNLM"/>
    </source>
</evidence>
<keyword evidence="1" id="KW-0732">Signal</keyword>
<gene>
    <name evidence="2" type="ORF">N787_03005</name>
</gene>
<dbReference type="EMBL" id="AVCK01000022">
    <property type="protein sequence ID" value="KFN45933.1"/>
    <property type="molecule type" value="Genomic_DNA"/>
</dbReference>
<comment type="caution">
    <text evidence="2">The sequence shown here is derived from an EMBL/GenBank/DDBJ whole genome shotgun (WGS) entry which is preliminary data.</text>
</comment>
<dbReference type="OrthoDB" id="1491713at2"/>
<dbReference type="eggNOG" id="ENOG50330GY">
    <property type="taxonomic scope" value="Bacteria"/>
</dbReference>
<reference evidence="2 3" key="1">
    <citation type="submission" date="2013-09" db="EMBL/GenBank/DDBJ databases">
        <title>Genome sequencing of Arenimonas metalli.</title>
        <authorList>
            <person name="Chen F."/>
            <person name="Wang G."/>
        </authorList>
    </citation>
    <scope>NUCLEOTIDE SEQUENCE [LARGE SCALE GENOMIC DNA]</scope>
    <source>
        <strain evidence="2 3">CF5-1</strain>
    </source>
</reference>
<feature type="signal peptide" evidence="1">
    <location>
        <begin position="1"/>
        <end position="19"/>
    </location>
</feature>
<dbReference type="PATRIC" id="fig|1384056.3.peg.1720"/>
<keyword evidence="3" id="KW-1185">Reference proteome</keyword>
<name>A0A091B062_9GAMM</name>
<evidence type="ECO:0000313" key="3">
    <source>
        <dbReference type="Proteomes" id="UP000029393"/>
    </source>
</evidence>
<protein>
    <recommendedName>
        <fullName evidence="4">MucB/RseB N-terminal domain-containing protein</fullName>
    </recommendedName>
</protein>
<sequence>MVKRLLVLACLFAPLPALASLTFEEGVAREPDSDRLLYREQHLVRRLDGEPTERLVLYRCGDGTPFARKRVDYRGSAVAPEFVFEDARIGYREGLRRRTGVESLWVREGQGEAERSAPLQDDTRLVADAGFDEFIRDNWTPLVAGESVPLRFAVPSRLESLGFKVNRQGSAQFGGEPAETFRLRLGGLLGWIAPHIDVAYGRDSRRLLRFEGLSNLRDDDGESQLVARIEFPTPARAATEAQWQAFAGQPLSACRVRA</sequence>
<accession>A0A091B062</accession>
<evidence type="ECO:0000256" key="1">
    <source>
        <dbReference type="SAM" id="SignalP"/>
    </source>
</evidence>
<evidence type="ECO:0000313" key="2">
    <source>
        <dbReference type="EMBL" id="KFN45933.1"/>
    </source>
</evidence>
<dbReference type="STRING" id="1384056.N787_03005"/>
<organism evidence="2 3">
    <name type="scientific">Arenimonas metalli CF5-1</name>
    <dbReference type="NCBI Taxonomy" id="1384056"/>
    <lineage>
        <taxon>Bacteria</taxon>
        <taxon>Pseudomonadati</taxon>
        <taxon>Pseudomonadota</taxon>
        <taxon>Gammaproteobacteria</taxon>
        <taxon>Lysobacterales</taxon>
        <taxon>Lysobacteraceae</taxon>
        <taxon>Arenimonas</taxon>
    </lineage>
</organism>
<dbReference type="RefSeq" id="WP_052575314.1">
    <property type="nucleotide sequence ID" value="NZ_AVCK01000022.1"/>
</dbReference>
<feature type="chain" id="PRO_5001869338" description="MucB/RseB N-terminal domain-containing protein" evidence="1">
    <location>
        <begin position="20"/>
        <end position="258"/>
    </location>
</feature>
<dbReference type="Proteomes" id="UP000029393">
    <property type="component" value="Unassembled WGS sequence"/>
</dbReference>
<proteinExistence type="predicted"/>